<dbReference type="AlphaFoldDB" id="A0A1G5HXM3"/>
<sequence>MGHPLSFTAVLNLKQGAGRLIGDASYAGDLIIGDTHLWDTHLWDTHFGSWMRVNRIGLASVLVSLRTSLS</sequence>
<evidence type="ECO:0000313" key="1">
    <source>
        <dbReference type="EMBL" id="SCY68605.1"/>
    </source>
</evidence>
<keyword evidence="2" id="KW-1185">Reference proteome</keyword>
<proteinExistence type="predicted"/>
<reference evidence="2" key="1">
    <citation type="submission" date="2016-10" db="EMBL/GenBank/DDBJ databases">
        <authorList>
            <person name="Varghese N."/>
        </authorList>
    </citation>
    <scope>NUCLEOTIDE SEQUENCE [LARGE SCALE GENOMIC DNA]</scope>
    <source>
        <strain evidence="2">HL 19</strain>
    </source>
</reference>
<gene>
    <name evidence="1" type="ORF">SAMN05661077_0154</name>
</gene>
<name>A0A1G5HXM3_9GAMM</name>
<dbReference type="EMBL" id="FMUN01000016">
    <property type="protein sequence ID" value="SCY68605.1"/>
    <property type="molecule type" value="Genomic_DNA"/>
</dbReference>
<dbReference type="Proteomes" id="UP000183104">
    <property type="component" value="Unassembled WGS sequence"/>
</dbReference>
<accession>A0A1G5HXM3</accession>
<protein>
    <submittedName>
        <fullName evidence="1">Uncharacterized protein</fullName>
    </submittedName>
</protein>
<organism evidence="1 2">
    <name type="scientific">Thiohalorhabdus denitrificans</name>
    <dbReference type="NCBI Taxonomy" id="381306"/>
    <lineage>
        <taxon>Bacteria</taxon>
        <taxon>Pseudomonadati</taxon>
        <taxon>Pseudomonadota</taxon>
        <taxon>Gammaproteobacteria</taxon>
        <taxon>Thiohalorhabdales</taxon>
        <taxon>Thiohalorhabdaceae</taxon>
        <taxon>Thiohalorhabdus</taxon>
    </lineage>
</organism>
<evidence type="ECO:0000313" key="2">
    <source>
        <dbReference type="Proteomes" id="UP000183104"/>
    </source>
</evidence>